<sequence>MTRHVEHWTHEGYRQRITTKEWKAILLNKGDSVIFRGKLRKLIAINLGAGVVEIFKE</sequence>
<evidence type="ECO:0000313" key="1">
    <source>
        <dbReference type="EMBL" id="KKK62452.1"/>
    </source>
</evidence>
<proteinExistence type="predicted"/>
<name>A0A0F8X041_9ZZZZ</name>
<comment type="caution">
    <text evidence="1">The sequence shown here is derived from an EMBL/GenBank/DDBJ whole genome shotgun (WGS) entry which is preliminary data.</text>
</comment>
<protein>
    <submittedName>
        <fullName evidence="1">Uncharacterized protein</fullName>
    </submittedName>
</protein>
<organism evidence="1">
    <name type="scientific">marine sediment metagenome</name>
    <dbReference type="NCBI Taxonomy" id="412755"/>
    <lineage>
        <taxon>unclassified sequences</taxon>
        <taxon>metagenomes</taxon>
        <taxon>ecological metagenomes</taxon>
    </lineage>
</organism>
<reference evidence="1" key="1">
    <citation type="journal article" date="2015" name="Nature">
        <title>Complex archaea that bridge the gap between prokaryotes and eukaryotes.</title>
        <authorList>
            <person name="Spang A."/>
            <person name="Saw J.H."/>
            <person name="Jorgensen S.L."/>
            <person name="Zaremba-Niedzwiedzka K."/>
            <person name="Martijn J."/>
            <person name="Lind A.E."/>
            <person name="van Eijk R."/>
            <person name="Schleper C."/>
            <person name="Guy L."/>
            <person name="Ettema T.J."/>
        </authorList>
    </citation>
    <scope>NUCLEOTIDE SEQUENCE</scope>
</reference>
<accession>A0A0F8X041</accession>
<gene>
    <name evidence="1" type="ORF">LCGC14_3004190</name>
</gene>
<dbReference type="AlphaFoldDB" id="A0A0F8X041"/>
<dbReference type="EMBL" id="LAZR01061985">
    <property type="protein sequence ID" value="KKK62452.1"/>
    <property type="molecule type" value="Genomic_DNA"/>
</dbReference>